<evidence type="ECO:0000256" key="4">
    <source>
        <dbReference type="ARBA" id="ARBA00022989"/>
    </source>
</evidence>
<protein>
    <recommendedName>
        <fullName evidence="8">ABC transmembrane type-1 domain-containing protein</fullName>
    </recommendedName>
</protein>
<dbReference type="GO" id="GO:0005524">
    <property type="term" value="F:ATP binding"/>
    <property type="evidence" value="ECO:0007669"/>
    <property type="project" value="InterPro"/>
</dbReference>
<dbReference type="InterPro" id="IPR011527">
    <property type="entry name" value="ABC1_TM_dom"/>
</dbReference>
<dbReference type="InterPro" id="IPR003439">
    <property type="entry name" value="ABC_transporter-like_ATP-bd"/>
</dbReference>
<dbReference type="InterPro" id="IPR036640">
    <property type="entry name" value="ABC1_TM_sf"/>
</dbReference>
<comment type="similarity">
    <text evidence="1">Belongs to the ABC transporter superfamily. ABCD family. Peroxisomal fatty acyl CoA transporter (TC 3.A.1.203) subfamily.</text>
</comment>
<proteinExistence type="inferred from homology"/>
<dbReference type="Gene3D" id="1.20.1560.10">
    <property type="entry name" value="ABC transporter type 1, transmembrane domain"/>
    <property type="match status" value="1"/>
</dbReference>
<evidence type="ECO:0000256" key="1">
    <source>
        <dbReference type="ARBA" id="ARBA00008575"/>
    </source>
</evidence>
<dbReference type="GO" id="GO:0016887">
    <property type="term" value="F:ATP hydrolysis activity"/>
    <property type="evidence" value="ECO:0007669"/>
    <property type="project" value="InterPro"/>
</dbReference>
<evidence type="ECO:0000259" key="8">
    <source>
        <dbReference type="PROSITE" id="PS50929"/>
    </source>
</evidence>
<dbReference type="EMBL" id="HBIP01020955">
    <property type="protein sequence ID" value="CAE0497418.1"/>
    <property type="molecule type" value="Transcribed_RNA"/>
</dbReference>
<feature type="transmembrane region" description="Helical" evidence="7">
    <location>
        <begin position="119"/>
        <end position="139"/>
    </location>
</feature>
<dbReference type="AlphaFoldDB" id="A0A7S3QYL5"/>
<evidence type="ECO:0000256" key="7">
    <source>
        <dbReference type="SAM" id="Phobius"/>
    </source>
</evidence>
<dbReference type="Gene3D" id="3.40.50.300">
    <property type="entry name" value="P-loop containing nucleotide triphosphate hydrolases"/>
    <property type="match status" value="1"/>
</dbReference>
<feature type="compositionally biased region" description="Low complexity" evidence="6">
    <location>
        <begin position="427"/>
        <end position="472"/>
    </location>
</feature>
<feature type="compositionally biased region" description="Polar residues" evidence="6">
    <location>
        <begin position="625"/>
        <end position="637"/>
    </location>
</feature>
<dbReference type="SUPFAM" id="SSF52540">
    <property type="entry name" value="P-loop containing nucleoside triphosphate hydrolases"/>
    <property type="match status" value="1"/>
</dbReference>
<keyword evidence="2" id="KW-0813">Transport</keyword>
<dbReference type="SUPFAM" id="SSF90123">
    <property type="entry name" value="ABC transporter transmembrane region"/>
    <property type="match status" value="1"/>
</dbReference>
<name>A0A7S3QYL5_DUNTE</name>
<feature type="transmembrane region" description="Helical" evidence="7">
    <location>
        <begin position="159"/>
        <end position="178"/>
    </location>
</feature>
<dbReference type="InterPro" id="IPR027417">
    <property type="entry name" value="P-loop_NTPase"/>
</dbReference>
<evidence type="ECO:0000256" key="2">
    <source>
        <dbReference type="ARBA" id="ARBA00022448"/>
    </source>
</evidence>
<dbReference type="InterPro" id="IPR050835">
    <property type="entry name" value="ABC_transporter_sub-D"/>
</dbReference>
<feature type="transmembrane region" description="Helical" evidence="7">
    <location>
        <begin position="350"/>
        <end position="368"/>
    </location>
</feature>
<dbReference type="PROSITE" id="PS50929">
    <property type="entry name" value="ABC_TM1F"/>
    <property type="match status" value="1"/>
</dbReference>
<evidence type="ECO:0000313" key="9">
    <source>
        <dbReference type="EMBL" id="CAE0497418.1"/>
    </source>
</evidence>
<feature type="transmembrane region" description="Helical" evidence="7">
    <location>
        <begin position="260"/>
        <end position="279"/>
    </location>
</feature>
<reference evidence="9" key="1">
    <citation type="submission" date="2021-01" db="EMBL/GenBank/DDBJ databases">
        <authorList>
            <person name="Corre E."/>
            <person name="Pelletier E."/>
            <person name="Niang G."/>
            <person name="Scheremetjew M."/>
            <person name="Finn R."/>
            <person name="Kale V."/>
            <person name="Holt S."/>
            <person name="Cochrane G."/>
            <person name="Meng A."/>
            <person name="Brown T."/>
            <person name="Cohen L."/>
        </authorList>
    </citation>
    <scope>NUCLEOTIDE SEQUENCE</scope>
    <source>
        <strain evidence="9">CCMP1320</strain>
    </source>
</reference>
<organism evidence="9">
    <name type="scientific">Dunaliella tertiolecta</name>
    <name type="common">Green alga</name>
    <dbReference type="NCBI Taxonomy" id="3047"/>
    <lineage>
        <taxon>Eukaryota</taxon>
        <taxon>Viridiplantae</taxon>
        <taxon>Chlorophyta</taxon>
        <taxon>core chlorophytes</taxon>
        <taxon>Chlorophyceae</taxon>
        <taxon>CS clade</taxon>
        <taxon>Chlamydomonadales</taxon>
        <taxon>Dunaliellaceae</taxon>
        <taxon>Dunaliella</taxon>
    </lineage>
</organism>
<keyword evidence="4 7" id="KW-1133">Transmembrane helix</keyword>
<dbReference type="GO" id="GO:0140359">
    <property type="term" value="F:ABC-type transporter activity"/>
    <property type="evidence" value="ECO:0007669"/>
    <property type="project" value="InterPro"/>
</dbReference>
<dbReference type="PANTHER" id="PTHR11384:SF59">
    <property type="entry name" value="LYSOSOMAL COBALAMIN TRANSPORTER ABCD4"/>
    <property type="match status" value="1"/>
</dbReference>
<gene>
    <name evidence="9" type="ORF">DTER00134_LOCUS12491</name>
</gene>
<dbReference type="GO" id="GO:0016020">
    <property type="term" value="C:membrane"/>
    <property type="evidence" value="ECO:0007669"/>
    <property type="project" value="InterPro"/>
</dbReference>
<evidence type="ECO:0000256" key="6">
    <source>
        <dbReference type="SAM" id="MobiDB-lite"/>
    </source>
</evidence>
<feature type="domain" description="ABC transmembrane type-1" evidence="8">
    <location>
        <begin position="120"/>
        <end position="403"/>
    </location>
</feature>
<accession>A0A7S3QYL5</accession>
<evidence type="ECO:0000256" key="3">
    <source>
        <dbReference type="ARBA" id="ARBA00022692"/>
    </source>
</evidence>
<feature type="region of interest" description="Disordered" evidence="6">
    <location>
        <begin position="424"/>
        <end position="472"/>
    </location>
</feature>
<feature type="region of interest" description="Disordered" evidence="6">
    <location>
        <begin position="618"/>
        <end position="651"/>
    </location>
</feature>
<keyword evidence="3 7" id="KW-0812">Transmembrane</keyword>
<feature type="transmembrane region" description="Helical" evidence="7">
    <location>
        <begin position="232"/>
        <end position="254"/>
    </location>
</feature>
<evidence type="ECO:0000256" key="5">
    <source>
        <dbReference type="ARBA" id="ARBA00023136"/>
    </source>
</evidence>
<dbReference type="PANTHER" id="PTHR11384">
    <property type="entry name" value="ATP-BINDING CASSETTE, SUB-FAMILY D MEMBER"/>
    <property type="match status" value="1"/>
</dbReference>
<sequence length="692" mass="74191">MYKHRTLPTLGAQDRLLPCGLLQRPSRCRLTRATEQQSTNAKKISLFSRPSSSFDGQSVLRRKFARSGICAATSVPGQQTSADKEGASTDLSIISKRLAKLALPFWTDPEVGGEARKKLAVVLGLTLGTTGVSVLFNFLGRDFFNALSEKNAELFTLQLFKYLAGFALGIPVFVYRSYCQSRLAVEWRAWMTEKLMSDYFDDRTFYTLQSEGAVDNPDQRISSDVVAFTDTALTLSIALLTSALDLISFSGILFSIYPPLFVALLLYSTTGTVVSLYVGKSLVGLNFAQEAREADFRYGLVRVRENAESVAFYRGETDEKALLSLRLQAAVENYFGLLIATRNLDFFTSFYRFLIQLLPAAVVAPLFFQGKIEFGVINQSVSAFNHILTDVSLVVYQFESLAGFSAIIDRLGQFQEAMSLKQSPEGSSLPAQLPASAASPSSEQDAQANGAGSARSSSAASETSEAVGASSDGAGSLGLLGPGISVRYLGYSSEADMNGNDPSSSHHGALLELQDLSVVTPDGANLLIDGLSLQVQQGSPLLIMGPSGAGKTSILRAIAGLWNRGRGEVVMRVPQEQVMFLPQKPYMALGSLRSQVLYPNFPVAAGGIPIPSTASFSTSSSSTSVNGTPASNQNGTVNDDGGSSSSSSSSKPWLHPMMRLVKSLLTGLSSGSAWIAWHGLEGYCLSKSKDMT</sequence>
<dbReference type="Pfam" id="PF00005">
    <property type="entry name" value="ABC_tran"/>
    <property type="match status" value="1"/>
</dbReference>
<keyword evidence="5 7" id="KW-0472">Membrane</keyword>
<dbReference type="Pfam" id="PF06472">
    <property type="entry name" value="ABC_membrane_2"/>
    <property type="match status" value="1"/>
</dbReference>